<organism evidence="2">
    <name type="scientific">hydrothermal vent metagenome</name>
    <dbReference type="NCBI Taxonomy" id="652676"/>
    <lineage>
        <taxon>unclassified sequences</taxon>
        <taxon>metagenomes</taxon>
        <taxon>ecological metagenomes</taxon>
    </lineage>
</organism>
<evidence type="ECO:0000259" key="1">
    <source>
        <dbReference type="Pfam" id="PF01206"/>
    </source>
</evidence>
<sequence length="98" mass="11304">MFLSRFFNKSKPTGIQANSIQYKENKAIVDVRGQTCPGYLLAINKAVEAIQPETEIDLLISYPPCGDDVKAWCKEREIKFLSLDKEAEEKRWVIRIKK</sequence>
<accession>A0A3B0ZW83</accession>
<feature type="domain" description="UPF0033" evidence="1">
    <location>
        <begin position="28"/>
        <end position="98"/>
    </location>
</feature>
<dbReference type="InterPro" id="IPR001455">
    <property type="entry name" value="TusA-like"/>
</dbReference>
<evidence type="ECO:0000313" key="2">
    <source>
        <dbReference type="EMBL" id="VAW91682.1"/>
    </source>
</evidence>
<dbReference type="EMBL" id="UOFT01000013">
    <property type="protein sequence ID" value="VAW91682.1"/>
    <property type="molecule type" value="Genomic_DNA"/>
</dbReference>
<dbReference type="InterPro" id="IPR036868">
    <property type="entry name" value="TusA-like_sf"/>
</dbReference>
<dbReference type="AlphaFoldDB" id="A0A3B0ZW83"/>
<protein>
    <recommendedName>
        <fullName evidence="1">UPF0033 domain-containing protein</fullName>
    </recommendedName>
</protein>
<reference evidence="2" key="1">
    <citation type="submission" date="2018-06" db="EMBL/GenBank/DDBJ databases">
        <authorList>
            <person name="Zhirakovskaya E."/>
        </authorList>
    </citation>
    <scope>NUCLEOTIDE SEQUENCE</scope>
</reference>
<dbReference type="Gene3D" id="3.30.110.40">
    <property type="entry name" value="TusA-like domain"/>
    <property type="match status" value="1"/>
</dbReference>
<gene>
    <name evidence="2" type="ORF">MNBD_GAMMA23-2518</name>
</gene>
<dbReference type="SUPFAM" id="SSF64307">
    <property type="entry name" value="SirA-like"/>
    <property type="match status" value="1"/>
</dbReference>
<name>A0A3B0ZW83_9ZZZZ</name>
<dbReference type="CDD" id="cd00291">
    <property type="entry name" value="SirA_YedF_YeeD"/>
    <property type="match status" value="1"/>
</dbReference>
<proteinExistence type="predicted"/>
<dbReference type="Pfam" id="PF01206">
    <property type="entry name" value="TusA"/>
    <property type="match status" value="1"/>
</dbReference>